<dbReference type="InterPro" id="IPR001128">
    <property type="entry name" value="Cyt_P450"/>
</dbReference>
<dbReference type="PRINTS" id="PR00385">
    <property type="entry name" value="P450"/>
</dbReference>
<dbReference type="CDD" id="cd11031">
    <property type="entry name" value="Cyp158A-like"/>
    <property type="match status" value="1"/>
</dbReference>
<comment type="cofactor">
    <cofactor evidence="1">
        <name>heme</name>
        <dbReference type="ChEBI" id="CHEBI:30413"/>
    </cofactor>
</comment>
<comment type="similarity">
    <text evidence="2 8">Belongs to the cytochrome P450 family.</text>
</comment>
<dbReference type="Pfam" id="PF00067">
    <property type="entry name" value="p450"/>
    <property type="match status" value="1"/>
</dbReference>
<dbReference type="PANTHER" id="PTHR46696">
    <property type="entry name" value="P450, PUTATIVE (EUROFUNG)-RELATED"/>
    <property type="match status" value="1"/>
</dbReference>
<dbReference type="PANTHER" id="PTHR46696:SF6">
    <property type="entry name" value="P450, PUTATIVE (EUROFUNG)-RELATED"/>
    <property type="match status" value="1"/>
</dbReference>
<dbReference type="KEGG" id="nsr:NS506_04447"/>
<dbReference type="PROSITE" id="PS00086">
    <property type="entry name" value="CYTOCHROME_P450"/>
    <property type="match status" value="1"/>
</dbReference>
<keyword evidence="4 8" id="KW-0479">Metal-binding</keyword>
<dbReference type="EMBL" id="CP017839">
    <property type="protein sequence ID" value="APA98495.1"/>
    <property type="molecule type" value="Genomic_DNA"/>
</dbReference>
<accession>A0ABC8AWU2</accession>
<reference evidence="9 10" key="1">
    <citation type="submission" date="2016-10" db="EMBL/GenBank/DDBJ databases">
        <title>Genome sequence of Nocardia seriolae strain EM150506, isolated from Anguila japonica.</title>
        <authorList>
            <person name="Han H.-J."/>
        </authorList>
    </citation>
    <scope>NUCLEOTIDE SEQUENCE [LARGE SCALE GENOMIC DNA]</scope>
    <source>
        <strain evidence="9 10">EM150506</strain>
    </source>
</reference>
<evidence type="ECO:0000256" key="7">
    <source>
        <dbReference type="ARBA" id="ARBA00023033"/>
    </source>
</evidence>
<evidence type="ECO:0000256" key="8">
    <source>
        <dbReference type="RuleBase" id="RU000461"/>
    </source>
</evidence>
<sequence length="384" mass="41776">MTTARAVQSSPPSVCPVTGIVGSGVTRTTTPTGDPAWLATGYDLVRALFTDPRLGRAHRTPETAARLGESAFSGGPIGNFDTELEDHARMRTLLAPHFTAKRMRELRPRVEQLTTELLDAMEHRGSPADLQSALALPLPLLVICELLGVPYADRNRFRGWVDAIGHVTDRPRVEQGVAELFAYCLHLVGSKRREPGDDVVSRLCAVEGVTDDEIATHAMVLLFAGHETSAVQIGVGARMLLEHPDQWRLLHERPALVPSAVEELLRACDASSLPRYARTGLTVAEAEIAAGDLVLLGIASANHDTHIFTEPARVDVTRQEQAHLLFGYGPRYCLGAPLARIELQVAFGQLVSRFPTMTLAVDPATLSERDEVFTGGLIELPVQW</sequence>
<proteinExistence type="inferred from homology"/>
<dbReference type="PRINTS" id="PR00359">
    <property type="entry name" value="BP450"/>
</dbReference>
<dbReference type="GO" id="GO:0004497">
    <property type="term" value="F:monooxygenase activity"/>
    <property type="evidence" value="ECO:0007669"/>
    <property type="project" value="UniProtKB-KW"/>
</dbReference>
<gene>
    <name evidence="9" type="primary">penM</name>
    <name evidence="9" type="ORF">NS506_04447</name>
</gene>
<dbReference type="GO" id="GO:0046872">
    <property type="term" value="F:metal ion binding"/>
    <property type="evidence" value="ECO:0007669"/>
    <property type="project" value="UniProtKB-KW"/>
</dbReference>
<evidence type="ECO:0000256" key="1">
    <source>
        <dbReference type="ARBA" id="ARBA00001971"/>
    </source>
</evidence>
<keyword evidence="7 8" id="KW-0503">Monooxygenase</keyword>
<evidence type="ECO:0000256" key="6">
    <source>
        <dbReference type="ARBA" id="ARBA00023004"/>
    </source>
</evidence>
<dbReference type="Gene3D" id="1.10.630.10">
    <property type="entry name" value="Cytochrome P450"/>
    <property type="match status" value="1"/>
</dbReference>
<dbReference type="InterPro" id="IPR017972">
    <property type="entry name" value="Cyt_P450_CS"/>
</dbReference>
<evidence type="ECO:0000256" key="4">
    <source>
        <dbReference type="ARBA" id="ARBA00022723"/>
    </source>
</evidence>
<evidence type="ECO:0000256" key="5">
    <source>
        <dbReference type="ARBA" id="ARBA00023002"/>
    </source>
</evidence>
<dbReference type="InterPro" id="IPR036396">
    <property type="entry name" value="Cyt_P450_sf"/>
</dbReference>
<dbReference type="RefSeq" id="WP_071811865.1">
    <property type="nucleotide sequence ID" value="NZ_AP017900.1"/>
</dbReference>
<evidence type="ECO:0000256" key="2">
    <source>
        <dbReference type="ARBA" id="ARBA00010617"/>
    </source>
</evidence>
<keyword evidence="5 8" id="KW-0560">Oxidoreductase</keyword>
<evidence type="ECO:0000313" key="10">
    <source>
        <dbReference type="Proteomes" id="UP000180166"/>
    </source>
</evidence>
<dbReference type="EC" id="1.14.19.8" evidence="9"/>
<dbReference type="AlphaFoldDB" id="A0ABC8AWU2"/>
<protein>
    <submittedName>
        <fullName evidence="9">Pentalenolactone synthase</fullName>
        <ecNumber evidence="9">1.14.19.8</ecNumber>
    </submittedName>
</protein>
<dbReference type="FunFam" id="1.10.630.10:FF:000018">
    <property type="entry name" value="Cytochrome P450 monooxygenase"/>
    <property type="match status" value="1"/>
</dbReference>
<keyword evidence="6 8" id="KW-0408">Iron</keyword>
<dbReference type="Proteomes" id="UP000180166">
    <property type="component" value="Chromosome"/>
</dbReference>
<keyword evidence="3 8" id="KW-0349">Heme</keyword>
<dbReference type="SUPFAM" id="SSF48264">
    <property type="entry name" value="Cytochrome P450"/>
    <property type="match status" value="1"/>
</dbReference>
<name>A0ABC8AWU2_9NOCA</name>
<evidence type="ECO:0000313" key="9">
    <source>
        <dbReference type="EMBL" id="APA98495.1"/>
    </source>
</evidence>
<organism evidence="9 10">
    <name type="scientific">Nocardia seriolae</name>
    <dbReference type="NCBI Taxonomy" id="37332"/>
    <lineage>
        <taxon>Bacteria</taxon>
        <taxon>Bacillati</taxon>
        <taxon>Actinomycetota</taxon>
        <taxon>Actinomycetes</taxon>
        <taxon>Mycobacteriales</taxon>
        <taxon>Nocardiaceae</taxon>
        <taxon>Nocardia</taxon>
    </lineage>
</organism>
<dbReference type="InterPro" id="IPR002397">
    <property type="entry name" value="Cyt_P450_B"/>
</dbReference>
<evidence type="ECO:0000256" key="3">
    <source>
        <dbReference type="ARBA" id="ARBA00022617"/>
    </source>
</evidence>